<name>A0AAD6LDB1_9ROSI</name>
<dbReference type="Proteomes" id="UP001164929">
    <property type="component" value="Chromosome 18"/>
</dbReference>
<protein>
    <submittedName>
        <fullName evidence="1">Uncharacterized protein</fullName>
    </submittedName>
</protein>
<comment type="caution">
    <text evidence="1">The sequence shown here is derived from an EMBL/GenBank/DDBJ whole genome shotgun (WGS) entry which is preliminary data.</text>
</comment>
<sequence length="147" mass="17154">MTLYPCIIMSFSSSDFKIPCTVQFRNLSKISVSHLVTKERHVMCLIAKGFIMRGPQIYSKPARFSSTESPQVSLAQYRRNKDARRTDYIVRLSLPGHRSYKTIETHHHPCFCTRKRKTLHVEAISRSMIVVIQERKIKSESLTRRKI</sequence>
<gene>
    <name evidence="1" type="ORF">NC653_040275</name>
</gene>
<dbReference type="EMBL" id="JAQIZT010000018">
    <property type="protein sequence ID" value="KAJ6958568.1"/>
    <property type="molecule type" value="Genomic_DNA"/>
</dbReference>
<dbReference type="AlphaFoldDB" id="A0AAD6LDB1"/>
<evidence type="ECO:0000313" key="1">
    <source>
        <dbReference type="EMBL" id="KAJ6958568.1"/>
    </source>
</evidence>
<organism evidence="1 2">
    <name type="scientific">Populus alba x Populus x berolinensis</name>
    <dbReference type="NCBI Taxonomy" id="444605"/>
    <lineage>
        <taxon>Eukaryota</taxon>
        <taxon>Viridiplantae</taxon>
        <taxon>Streptophyta</taxon>
        <taxon>Embryophyta</taxon>
        <taxon>Tracheophyta</taxon>
        <taxon>Spermatophyta</taxon>
        <taxon>Magnoliopsida</taxon>
        <taxon>eudicotyledons</taxon>
        <taxon>Gunneridae</taxon>
        <taxon>Pentapetalae</taxon>
        <taxon>rosids</taxon>
        <taxon>fabids</taxon>
        <taxon>Malpighiales</taxon>
        <taxon>Salicaceae</taxon>
        <taxon>Saliceae</taxon>
        <taxon>Populus</taxon>
    </lineage>
</organism>
<proteinExistence type="predicted"/>
<keyword evidence="2" id="KW-1185">Reference proteome</keyword>
<accession>A0AAD6LDB1</accession>
<evidence type="ECO:0000313" key="2">
    <source>
        <dbReference type="Proteomes" id="UP001164929"/>
    </source>
</evidence>
<reference evidence="1 2" key="1">
    <citation type="journal article" date="2023" name="Mol. Ecol. Resour.">
        <title>Chromosome-level genome assembly of a triploid poplar Populus alba 'Berolinensis'.</title>
        <authorList>
            <person name="Chen S."/>
            <person name="Yu Y."/>
            <person name="Wang X."/>
            <person name="Wang S."/>
            <person name="Zhang T."/>
            <person name="Zhou Y."/>
            <person name="He R."/>
            <person name="Meng N."/>
            <person name="Wang Y."/>
            <person name="Liu W."/>
            <person name="Liu Z."/>
            <person name="Liu J."/>
            <person name="Guo Q."/>
            <person name="Huang H."/>
            <person name="Sederoff R.R."/>
            <person name="Wang G."/>
            <person name="Qu G."/>
            <person name="Chen S."/>
        </authorList>
    </citation>
    <scope>NUCLEOTIDE SEQUENCE [LARGE SCALE GENOMIC DNA]</scope>
    <source>
        <strain evidence="1">SC-2020</strain>
    </source>
</reference>